<dbReference type="Gene3D" id="1.10.490.20">
    <property type="entry name" value="Phycocyanins"/>
    <property type="match status" value="1"/>
</dbReference>
<gene>
    <name evidence="18" type="primary">apcF</name>
</gene>
<dbReference type="PIRSF" id="PIRSF000081">
    <property type="entry name" value="Phycocyanin"/>
    <property type="match status" value="1"/>
</dbReference>
<proteinExistence type="inferred from homology"/>
<evidence type="ECO:0000256" key="6">
    <source>
        <dbReference type="ARBA" id="ARBA00022531"/>
    </source>
</evidence>
<keyword evidence="3 17" id="KW-0813">Transport</keyword>
<feature type="modified residue" description="N4-methylasparagine" evidence="16">
    <location>
        <position position="72"/>
    </location>
</feature>
<evidence type="ECO:0000256" key="2">
    <source>
        <dbReference type="ARBA" id="ARBA00008182"/>
    </source>
</evidence>
<evidence type="ECO:0000256" key="14">
    <source>
        <dbReference type="ARBA" id="ARBA00023307"/>
    </source>
</evidence>
<evidence type="ECO:0000256" key="17">
    <source>
        <dbReference type="RuleBase" id="RU004438"/>
    </source>
</evidence>
<evidence type="ECO:0000256" key="13">
    <source>
        <dbReference type="ARBA" id="ARBA00023136"/>
    </source>
</evidence>
<keyword evidence="9 17" id="KW-0605">Phycobilisome</keyword>
<keyword evidence="12 17" id="KW-0793">Thylakoid</keyword>
<evidence type="ECO:0000256" key="11">
    <source>
        <dbReference type="ARBA" id="ARBA00022991"/>
    </source>
</evidence>
<keyword evidence="8 17" id="KW-0934">Plastid</keyword>
<dbReference type="Pfam" id="PF00502">
    <property type="entry name" value="Phycobilisome"/>
    <property type="match status" value="1"/>
</dbReference>
<dbReference type="InterPro" id="IPR038719">
    <property type="entry name" value="Phycobilisome_asu/bsu_sf"/>
</dbReference>
<feature type="binding site" evidence="15">
    <location>
        <position position="72"/>
    </location>
    <ligand>
        <name>(2R,3E)-phycocyanobilin</name>
        <dbReference type="ChEBI" id="CHEBI:85275"/>
        <label>2</label>
    </ligand>
</feature>
<dbReference type="RefSeq" id="YP_009394092.1">
    <property type="nucleotide sequence ID" value="NC_035271.1"/>
</dbReference>
<protein>
    <submittedName>
        <fullName evidence="18">Allophycocyanin beta 18 subunit</fullName>
    </submittedName>
</protein>
<feature type="binding site" description="covalent" evidence="15">
    <location>
        <position position="82"/>
    </location>
    <ligand>
        <name>(2R,3E)-phycocyanobilin</name>
        <dbReference type="ChEBI" id="CHEBI:85275"/>
        <label>2</label>
    </ligand>
</feature>
<reference evidence="18" key="1">
    <citation type="journal article" date="2017" name="J. Phycol.">
        <title>Analysis of chloroplast genomes and a supermatrix inform reclassification of the Rhodomelaceae (Rhodophyta).</title>
        <authorList>
            <person name="Diaz-Tapia P."/>
            <person name="Maggs C.A."/>
            <person name="West J.A."/>
            <person name="Verbruggen H."/>
        </authorList>
    </citation>
    <scope>NUCLEOTIDE SEQUENCE</scope>
    <source>
        <strain evidence="18">PD508</strain>
    </source>
</reference>
<evidence type="ECO:0000256" key="12">
    <source>
        <dbReference type="ARBA" id="ARBA00023078"/>
    </source>
</evidence>
<keyword evidence="7" id="KW-0042">Antenna complex</keyword>
<name>A0A1Z1MA77_RHOCN</name>
<dbReference type="GeneID" id="33355895"/>
<comment type="subcellular location">
    <subcellularLocation>
        <location evidence="1 17">Plastid</location>
        <location evidence="1 17">Chloroplast thylakoid membrane</location>
        <topology evidence="1 17">Peripheral membrane protein</topology>
        <orientation evidence="1 17">Stromal side</orientation>
    </subcellularLocation>
</comment>
<dbReference type="GO" id="GO:0030089">
    <property type="term" value="C:phycobilisome"/>
    <property type="evidence" value="ECO:0007669"/>
    <property type="project" value="UniProtKB-KW"/>
</dbReference>
<keyword evidence="13 17" id="KW-0472">Membrane</keyword>
<keyword evidence="10 17" id="KW-0249">Electron transport</keyword>
<evidence type="ECO:0000256" key="16">
    <source>
        <dbReference type="PIRSR" id="PIRSR000081-2"/>
    </source>
</evidence>
<feature type="binding site" evidence="15">
    <location>
        <position position="77"/>
    </location>
    <ligand>
        <name>(2R,3E)-phycocyanobilin</name>
        <dbReference type="ChEBI" id="CHEBI:85275"/>
        <label>2</label>
    </ligand>
</feature>
<dbReference type="InterPro" id="IPR009050">
    <property type="entry name" value="Globin-like_sf"/>
</dbReference>
<sequence length="173" mass="19760">MQDAISSILNKYDITGKYLDEIGLKELSIYFETGIDRLEATEIITSKASKIVREAASRLYTEQPELLRPGGNSYTTRRYATCLRDIDYYLRYVSYAMIAGDIDILNERLLDGLKETYLSLSVPVGPIIRSIEILKDIVINELNNKDTKISYKSQKIVAQPFDYISRSLSEQNI</sequence>
<evidence type="ECO:0000256" key="8">
    <source>
        <dbReference type="ARBA" id="ARBA00022640"/>
    </source>
</evidence>
<evidence type="ECO:0000256" key="4">
    <source>
        <dbReference type="ARBA" id="ARBA00022481"/>
    </source>
</evidence>
<evidence type="ECO:0000313" key="18">
    <source>
        <dbReference type="EMBL" id="ARW62654.1"/>
    </source>
</evidence>
<dbReference type="PANTHER" id="PTHR34011">
    <property type="entry name" value="PHYCOBILISOME 32.1 KDA LINKER POLYPEPTIDE, PHYCOCYANIN-ASSOCIATED, ROD 2-RELATED"/>
    <property type="match status" value="1"/>
</dbReference>
<comment type="similarity">
    <text evidence="2 17">Belongs to the phycobiliprotein family.</text>
</comment>
<geneLocation type="chloroplast" evidence="18"/>
<evidence type="ECO:0000256" key="15">
    <source>
        <dbReference type="PIRSR" id="PIRSR000081-1"/>
    </source>
</evidence>
<evidence type="ECO:0000256" key="7">
    <source>
        <dbReference type="ARBA" id="ARBA00022549"/>
    </source>
</evidence>
<dbReference type="GO" id="GO:0015979">
    <property type="term" value="P:photosynthesis"/>
    <property type="evidence" value="ECO:0007669"/>
    <property type="project" value="UniProtKB-KW"/>
</dbReference>
<evidence type="ECO:0000256" key="1">
    <source>
        <dbReference type="ARBA" id="ARBA00004185"/>
    </source>
</evidence>
<keyword evidence="4" id="KW-0488">Methylation</keyword>
<keyword evidence="6 17" id="KW-0602">Photosynthesis</keyword>
<dbReference type="InterPro" id="IPR012128">
    <property type="entry name" value="Phycobilisome_asu/bsu"/>
</dbReference>
<keyword evidence="11 17" id="KW-0157">Chromophore</keyword>
<organism evidence="18">
    <name type="scientific">Rhodomela confervoides</name>
    <name type="common">Red alga</name>
    <dbReference type="NCBI Taxonomy" id="35163"/>
    <lineage>
        <taxon>Eukaryota</taxon>
        <taxon>Rhodophyta</taxon>
        <taxon>Florideophyceae</taxon>
        <taxon>Rhodymeniophycidae</taxon>
        <taxon>Ceramiales</taxon>
        <taxon>Rhodomelaceae</taxon>
        <taxon>Rhodomela</taxon>
    </lineage>
</organism>
<accession>A0A1Z1MA77</accession>
<evidence type="ECO:0000256" key="5">
    <source>
        <dbReference type="ARBA" id="ARBA00022528"/>
    </source>
</evidence>
<dbReference type="PANTHER" id="PTHR34011:SF3">
    <property type="entry name" value="ALLOPHYCOCYANIN BETA CHAIN"/>
    <property type="match status" value="1"/>
</dbReference>
<dbReference type="NCBIfam" id="TIGR01337">
    <property type="entry name" value="apcB"/>
    <property type="match status" value="1"/>
</dbReference>
<evidence type="ECO:0000256" key="9">
    <source>
        <dbReference type="ARBA" id="ARBA00022738"/>
    </source>
</evidence>
<evidence type="ECO:0000256" key="10">
    <source>
        <dbReference type="ARBA" id="ARBA00022982"/>
    </source>
</evidence>
<evidence type="ECO:0000256" key="3">
    <source>
        <dbReference type="ARBA" id="ARBA00022448"/>
    </source>
</evidence>
<keyword evidence="14 17" id="KW-0089">Bile pigment</keyword>
<dbReference type="SUPFAM" id="SSF46458">
    <property type="entry name" value="Globin-like"/>
    <property type="match status" value="1"/>
</dbReference>
<keyword evidence="5 17" id="KW-0150">Chloroplast</keyword>
<dbReference type="AlphaFoldDB" id="A0A1Z1MA77"/>
<dbReference type="GO" id="GO:0009535">
    <property type="term" value="C:chloroplast thylakoid membrane"/>
    <property type="evidence" value="ECO:0007669"/>
    <property type="project" value="UniProtKB-SubCell"/>
</dbReference>
<dbReference type="InterPro" id="IPR006245">
    <property type="entry name" value="Allophycocyanin_b"/>
</dbReference>
<dbReference type="EMBL" id="MF101424">
    <property type="protein sequence ID" value="ARW62654.1"/>
    <property type="molecule type" value="Genomic_DNA"/>
</dbReference>